<sequence length="223" mass="26277">METKEKLSFLKRTQKVRLKLTELNLKKTGYNSYSKYHYWELEDFLPNVIRLCDEYDLFTEFQIDWETNIATLTIIDADDENKKKDWTTKVEKLQLKGCNEMQNIQGTYTSAKKILYLTAFEIAEGDLSEISKQEQEANDEANQLISLDDIEKINKLINTTGTDREKFYSYFKIKEVGELQYKNYYRAIQMLTKKKEEIKFNNTEISKVEQLPFGGMNNGTINC</sequence>
<reference evidence="1 2" key="1">
    <citation type="submission" date="2013-01" db="EMBL/GenBank/DDBJ databases">
        <title>The Genome Sequence of Clostridium colicanis 209318.</title>
        <authorList>
            <consortium name="The Broad Institute Genome Sequencing Platform"/>
            <person name="Earl A."/>
            <person name="Ward D."/>
            <person name="Feldgarden M."/>
            <person name="Gevers D."/>
            <person name="Courvalin P."/>
            <person name="Lambert T."/>
            <person name="Walker B."/>
            <person name="Young S.K."/>
            <person name="Zeng Q."/>
            <person name="Gargeya S."/>
            <person name="Fitzgerald M."/>
            <person name="Haas B."/>
            <person name="Abouelleil A."/>
            <person name="Alvarado L."/>
            <person name="Arachchi H.M."/>
            <person name="Berlin A.M."/>
            <person name="Chapman S.B."/>
            <person name="Dewar J."/>
            <person name="Goldberg J."/>
            <person name="Griggs A."/>
            <person name="Gujja S."/>
            <person name="Hansen M."/>
            <person name="Howarth C."/>
            <person name="Imamovic A."/>
            <person name="Larimer J."/>
            <person name="McCowan C."/>
            <person name="Murphy C."/>
            <person name="Neiman D."/>
            <person name="Pearson M."/>
            <person name="Priest M."/>
            <person name="Roberts A."/>
            <person name="Saif S."/>
            <person name="Shea T."/>
            <person name="Sisk P."/>
            <person name="Sykes S."/>
            <person name="Wortman J."/>
            <person name="Nusbaum C."/>
            <person name="Birren B."/>
        </authorList>
    </citation>
    <scope>NUCLEOTIDE SEQUENCE [LARGE SCALE GENOMIC DNA]</scope>
    <source>
        <strain evidence="1 2">209318</strain>
    </source>
</reference>
<organism evidence="1 2">
    <name type="scientific">Clostridium thermobutyricum</name>
    <dbReference type="NCBI Taxonomy" id="29372"/>
    <lineage>
        <taxon>Bacteria</taxon>
        <taxon>Bacillati</taxon>
        <taxon>Bacillota</taxon>
        <taxon>Clostridia</taxon>
        <taxon>Eubacteriales</taxon>
        <taxon>Clostridiaceae</taxon>
        <taxon>Clostridium</taxon>
    </lineage>
</organism>
<accession>N9WF39</accession>
<evidence type="ECO:0000313" key="1">
    <source>
        <dbReference type="EMBL" id="ENZ01656.1"/>
    </source>
</evidence>
<gene>
    <name evidence="1" type="ORF">HMPREF1092_00890</name>
</gene>
<dbReference type="AlphaFoldDB" id="N9WF39"/>
<evidence type="ECO:0000313" key="2">
    <source>
        <dbReference type="Proteomes" id="UP000013097"/>
    </source>
</evidence>
<keyword evidence="2" id="KW-1185">Reference proteome</keyword>
<dbReference type="eggNOG" id="ENOG5032XSK">
    <property type="taxonomic scope" value="Bacteria"/>
</dbReference>
<dbReference type="EMBL" id="AGYT01000008">
    <property type="protein sequence ID" value="ENZ01656.1"/>
    <property type="molecule type" value="Genomic_DNA"/>
</dbReference>
<protein>
    <submittedName>
        <fullName evidence="1">Uncharacterized protein</fullName>
    </submittedName>
</protein>
<dbReference type="RefSeq" id="WP_002597392.1">
    <property type="nucleotide sequence ID" value="NZ_KB850956.1"/>
</dbReference>
<comment type="caution">
    <text evidence="1">The sequence shown here is derived from an EMBL/GenBank/DDBJ whole genome shotgun (WGS) entry which is preliminary data.</text>
</comment>
<dbReference type="Proteomes" id="UP000013097">
    <property type="component" value="Unassembled WGS sequence"/>
</dbReference>
<dbReference type="PATRIC" id="fig|999411.4.peg.865"/>
<name>N9WF39_9CLOT</name>
<proteinExistence type="predicted"/>
<dbReference type="HOGENOM" id="CLU_082063_2_0_9"/>